<dbReference type="EMBL" id="SMKI01000821">
    <property type="protein sequence ID" value="TDC60210.1"/>
    <property type="molecule type" value="Genomic_DNA"/>
</dbReference>
<proteinExistence type="predicted"/>
<organism evidence="2 3">
    <name type="scientific">Streptomyces hainanensis</name>
    <dbReference type="NCBI Taxonomy" id="402648"/>
    <lineage>
        <taxon>Bacteria</taxon>
        <taxon>Bacillati</taxon>
        <taxon>Actinomycetota</taxon>
        <taxon>Actinomycetes</taxon>
        <taxon>Kitasatosporales</taxon>
        <taxon>Streptomycetaceae</taxon>
        <taxon>Streptomyces</taxon>
    </lineage>
</organism>
<keyword evidence="3" id="KW-1185">Reference proteome</keyword>
<dbReference type="RefSeq" id="WP_132822393.1">
    <property type="nucleotide sequence ID" value="NZ_SMKI01000821.1"/>
</dbReference>
<sequence>MRRLALFVLSVVALFAIGPRPFVAAAAEAPTIPFAERYRAVQHGGVARAANSVITCGRVVLASAPSCSEAQSGAAAGGGQYEMAYIDVDSDANTYNSSRAELRLPPGSRVSHARLYWGANIRVGEHKPPEDNGRVLIAEPGGRYKELLADSVIGHRDTGDQAAFFASADVTELVRWSQPGSWTVAQINTAMGHSAAGGWGGWSLVVAYENAAEPLREIALWDGFVSVEGDGAAADVRIPGLTADPGAHGSLGVVAGGGDRGRSGDTVTVRAAGRDGALGDAANPVRDVMNSTIADHGRAVDKREPAHPNT</sequence>
<comment type="caution">
    <text evidence="2">The sequence shown here is derived from an EMBL/GenBank/DDBJ whole genome shotgun (WGS) entry which is preliminary data.</text>
</comment>
<name>A0A4R4SAN3_9ACTN</name>
<evidence type="ECO:0000313" key="2">
    <source>
        <dbReference type="EMBL" id="TDC60210.1"/>
    </source>
</evidence>
<dbReference type="AlphaFoldDB" id="A0A4R4SAN3"/>
<feature type="non-terminal residue" evidence="2">
    <location>
        <position position="310"/>
    </location>
</feature>
<keyword evidence="1" id="KW-0732">Signal</keyword>
<accession>A0A4R4SAN3</accession>
<dbReference type="OrthoDB" id="3847058at2"/>
<feature type="signal peptide" evidence="1">
    <location>
        <begin position="1"/>
        <end position="24"/>
    </location>
</feature>
<gene>
    <name evidence="2" type="ORF">E1283_36200</name>
</gene>
<evidence type="ECO:0000313" key="3">
    <source>
        <dbReference type="Proteomes" id="UP000295345"/>
    </source>
</evidence>
<evidence type="ECO:0000256" key="1">
    <source>
        <dbReference type="SAM" id="SignalP"/>
    </source>
</evidence>
<reference evidence="2 3" key="1">
    <citation type="submission" date="2019-03" db="EMBL/GenBank/DDBJ databases">
        <title>Draft genome sequences of novel Actinobacteria.</title>
        <authorList>
            <person name="Sahin N."/>
            <person name="Ay H."/>
            <person name="Saygin H."/>
        </authorList>
    </citation>
    <scope>NUCLEOTIDE SEQUENCE [LARGE SCALE GENOMIC DNA]</scope>
    <source>
        <strain evidence="2 3">DSM 41900</strain>
    </source>
</reference>
<protein>
    <submittedName>
        <fullName evidence="2">DUF3344 domain-containing protein</fullName>
    </submittedName>
</protein>
<feature type="chain" id="PRO_5039619201" evidence="1">
    <location>
        <begin position="25"/>
        <end position="310"/>
    </location>
</feature>
<dbReference type="Proteomes" id="UP000295345">
    <property type="component" value="Unassembled WGS sequence"/>
</dbReference>